<name>A0A399SJT2_9BACT</name>
<evidence type="ECO:0000256" key="2">
    <source>
        <dbReference type="SAM" id="SignalP"/>
    </source>
</evidence>
<feature type="signal peptide" evidence="2">
    <location>
        <begin position="1"/>
        <end position="23"/>
    </location>
</feature>
<dbReference type="AlphaFoldDB" id="A0A399SJT2"/>
<gene>
    <name evidence="3" type="ORF">D1627_04240</name>
</gene>
<sequence length="138" mass="14734">MSNKFLPALAVMALCFASSCGYDKTGTTTEVINANADEDVNPVHIRGYGDREADMKNPGAPSPDQYYAFSTASLSAEQRRELDGKVAVEMVKAYYDPEMQLSDLAVKYSRQSNTKPAAPQPAAATDTAASSSATTPNE</sequence>
<dbReference type="RefSeq" id="WP_119430931.1">
    <property type="nucleotide sequence ID" value="NZ_QWGE01000001.1"/>
</dbReference>
<protein>
    <submittedName>
        <fullName evidence="3">Uncharacterized protein</fullName>
    </submittedName>
</protein>
<evidence type="ECO:0000313" key="4">
    <source>
        <dbReference type="Proteomes" id="UP000266005"/>
    </source>
</evidence>
<evidence type="ECO:0000313" key="3">
    <source>
        <dbReference type="EMBL" id="RIJ43051.1"/>
    </source>
</evidence>
<dbReference type="EMBL" id="QWGE01000001">
    <property type="protein sequence ID" value="RIJ43051.1"/>
    <property type="molecule type" value="Genomic_DNA"/>
</dbReference>
<dbReference type="OrthoDB" id="853548at2"/>
<organism evidence="3 4">
    <name type="scientific">Pontibacter oryzae</name>
    <dbReference type="NCBI Taxonomy" id="2304593"/>
    <lineage>
        <taxon>Bacteria</taxon>
        <taxon>Pseudomonadati</taxon>
        <taxon>Bacteroidota</taxon>
        <taxon>Cytophagia</taxon>
        <taxon>Cytophagales</taxon>
        <taxon>Hymenobacteraceae</taxon>
        <taxon>Pontibacter</taxon>
    </lineage>
</organism>
<keyword evidence="4" id="KW-1185">Reference proteome</keyword>
<feature type="region of interest" description="Disordered" evidence="1">
    <location>
        <begin position="106"/>
        <end position="138"/>
    </location>
</feature>
<evidence type="ECO:0000256" key="1">
    <source>
        <dbReference type="SAM" id="MobiDB-lite"/>
    </source>
</evidence>
<proteinExistence type="predicted"/>
<dbReference type="PROSITE" id="PS51257">
    <property type="entry name" value="PROKAR_LIPOPROTEIN"/>
    <property type="match status" value="1"/>
</dbReference>
<keyword evidence="2" id="KW-0732">Signal</keyword>
<feature type="chain" id="PRO_5017436995" evidence="2">
    <location>
        <begin position="24"/>
        <end position="138"/>
    </location>
</feature>
<feature type="compositionally biased region" description="Low complexity" evidence="1">
    <location>
        <begin position="116"/>
        <end position="138"/>
    </location>
</feature>
<dbReference type="Proteomes" id="UP000266005">
    <property type="component" value="Unassembled WGS sequence"/>
</dbReference>
<reference evidence="4" key="1">
    <citation type="submission" date="2018-08" db="EMBL/GenBank/DDBJ databases">
        <title>Mucilaginibacter sp. MYSH2.</title>
        <authorList>
            <person name="Seo T."/>
        </authorList>
    </citation>
    <scope>NUCLEOTIDE SEQUENCE [LARGE SCALE GENOMIC DNA]</scope>
    <source>
        <strain evidence="4">KIRAN</strain>
    </source>
</reference>
<comment type="caution">
    <text evidence="3">The sequence shown here is derived from an EMBL/GenBank/DDBJ whole genome shotgun (WGS) entry which is preliminary data.</text>
</comment>
<accession>A0A399SJT2</accession>